<dbReference type="InterPro" id="IPR007263">
    <property type="entry name" value="DCC1-like"/>
</dbReference>
<evidence type="ECO:0008006" key="3">
    <source>
        <dbReference type="Google" id="ProtNLM"/>
    </source>
</evidence>
<dbReference type="InterPro" id="IPR052927">
    <property type="entry name" value="DCC_oxidoreductase"/>
</dbReference>
<dbReference type="EMBL" id="HBGA01144580">
    <property type="protein sequence ID" value="CAD9041719.1"/>
    <property type="molecule type" value="Transcribed_RNA"/>
</dbReference>
<dbReference type="PANTHER" id="PTHR33639:SF2">
    <property type="entry name" value="DUF393 DOMAIN-CONTAINING PROTEIN"/>
    <property type="match status" value="1"/>
</dbReference>
<dbReference type="GO" id="GO:0015035">
    <property type="term" value="F:protein-disulfide reductase activity"/>
    <property type="evidence" value="ECO:0007669"/>
    <property type="project" value="InterPro"/>
</dbReference>
<sequence>MQYTAPPELCSQSLLYYGNDSDVNPTHGCHRRLPYVVGLTVSAIVGVVFLYLTPSLSSTNLHTSSTLSTLRVKSSSGLVPTARGEPLRTHFTNVEGDRTKTYPSIRAPSAAFVAHVATPIPTWAAEGPSGMQTSASMPLIGGVIVLGALIAWAVSSTFKYGSKDAAIKIDGPPVDTLDNDERAKVAKEVFATDKRPVILYDGVCNLCNGAVNFTLDFDDVGKFRFAALQSVIGRSLLYRCGRSVDDISTIVLVGEDGFYDKSEAVLRILRDMPKGPWSKVARFGLIFPLPLRNSIYDWVSANRYDMFGEYNACRLSHYGFEDRFVPEPESNTSTA</sequence>
<evidence type="ECO:0000313" key="2">
    <source>
        <dbReference type="EMBL" id="CAD9041719.1"/>
    </source>
</evidence>
<dbReference type="AlphaFoldDB" id="A0A7S1JEJ6"/>
<evidence type="ECO:0000256" key="1">
    <source>
        <dbReference type="SAM" id="Phobius"/>
    </source>
</evidence>
<organism evidence="2">
    <name type="scientific">Eutreptiella gymnastica</name>
    <dbReference type="NCBI Taxonomy" id="73025"/>
    <lineage>
        <taxon>Eukaryota</taxon>
        <taxon>Discoba</taxon>
        <taxon>Euglenozoa</taxon>
        <taxon>Euglenida</taxon>
        <taxon>Spirocuta</taxon>
        <taxon>Euglenophyceae</taxon>
        <taxon>Eutreptiales</taxon>
        <taxon>Eutreptiaceae</taxon>
        <taxon>Eutreptiella</taxon>
    </lineage>
</organism>
<reference evidence="2" key="1">
    <citation type="submission" date="2021-01" db="EMBL/GenBank/DDBJ databases">
        <authorList>
            <person name="Corre E."/>
            <person name="Pelletier E."/>
            <person name="Niang G."/>
            <person name="Scheremetjew M."/>
            <person name="Finn R."/>
            <person name="Kale V."/>
            <person name="Holt S."/>
            <person name="Cochrane G."/>
            <person name="Meng A."/>
            <person name="Brown T."/>
            <person name="Cohen L."/>
        </authorList>
    </citation>
    <scope>NUCLEOTIDE SEQUENCE</scope>
    <source>
        <strain evidence="2">NIES-381</strain>
    </source>
</reference>
<accession>A0A7S1JEJ6</accession>
<keyword evidence="1" id="KW-1133">Transmembrane helix</keyword>
<gene>
    <name evidence="2" type="ORF">EGYM00392_LOCUS52894</name>
</gene>
<keyword evidence="1" id="KW-0472">Membrane</keyword>
<name>A0A7S1JEJ6_9EUGL</name>
<dbReference type="PANTHER" id="PTHR33639">
    <property type="entry name" value="THIOL-DISULFIDE OXIDOREDUCTASE DCC"/>
    <property type="match status" value="1"/>
</dbReference>
<feature type="transmembrane region" description="Helical" evidence="1">
    <location>
        <begin position="135"/>
        <end position="154"/>
    </location>
</feature>
<feature type="transmembrane region" description="Helical" evidence="1">
    <location>
        <begin position="33"/>
        <end position="52"/>
    </location>
</feature>
<keyword evidence="1" id="KW-0812">Transmembrane</keyword>
<protein>
    <recommendedName>
        <fullName evidence="3">DUF393 domain-containing protein</fullName>
    </recommendedName>
</protein>
<proteinExistence type="predicted"/>
<dbReference type="Pfam" id="PF04134">
    <property type="entry name" value="DCC1-like"/>
    <property type="match status" value="1"/>
</dbReference>